<dbReference type="InterPro" id="IPR050942">
    <property type="entry name" value="F-box_BR-signaling"/>
</dbReference>
<gene>
    <name evidence="2" type="ORF">Bca52824_013899</name>
</gene>
<dbReference type="AlphaFoldDB" id="A0A8X7VZQ6"/>
<dbReference type="PANTHER" id="PTHR44259:SF93">
    <property type="entry name" value="PROTEIN, PUTATIVE (DUF295)-RELATED"/>
    <property type="match status" value="1"/>
</dbReference>
<evidence type="ECO:0000259" key="1">
    <source>
        <dbReference type="Pfam" id="PF03478"/>
    </source>
</evidence>
<dbReference type="OrthoDB" id="1106034at2759"/>
<organism evidence="2 3">
    <name type="scientific">Brassica carinata</name>
    <name type="common">Ethiopian mustard</name>
    <name type="synonym">Abyssinian cabbage</name>
    <dbReference type="NCBI Taxonomy" id="52824"/>
    <lineage>
        <taxon>Eukaryota</taxon>
        <taxon>Viridiplantae</taxon>
        <taxon>Streptophyta</taxon>
        <taxon>Embryophyta</taxon>
        <taxon>Tracheophyta</taxon>
        <taxon>Spermatophyta</taxon>
        <taxon>Magnoliopsida</taxon>
        <taxon>eudicotyledons</taxon>
        <taxon>Gunneridae</taxon>
        <taxon>Pentapetalae</taxon>
        <taxon>rosids</taxon>
        <taxon>malvids</taxon>
        <taxon>Brassicales</taxon>
        <taxon>Brassicaceae</taxon>
        <taxon>Brassiceae</taxon>
        <taxon>Brassica</taxon>
    </lineage>
</organism>
<evidence type="ECO:0000313" key="2">
    <source>
        <dbReference type="EMBL" id="KAG2320686.1"/>
    </source>
</evidence>
<sequence>MSQVLLSRLSSSLAPRSHSLMQYKTSRLFSSTSPYLALFCIETESSSCGGVSVFDVLLFDVAKEELVKVTDKTLPKELLNANIVGASHGWDFHRDGHDGSLYMADIMNPLASKTNPTIIHLPTVTPYSDSCQTELVSNVAMSSPPPPSQQDDDDDDDWVVGIKFLGDQLSLCRPSRDLRWTNISTPFRTLQSSNLFFSKRDQTFNLPVPGGNNLCSWDLQFHKDDSPKFHELLFHNLPNLPQSMWELLASSHREDYWVESPSGESFLVKWYSLVSHESTSSHTPMVFREEDSKEEGRRNMCYTEDIGDMCIFLSNSEAFCVPASSCPGLKPNSIYFRGHSLFAIYDLTTKNMRHFQHPKGLPKDIPFLPYWLPPFSI</sequence>
<dbReference type="PANTHER" id="PTHR44259">
    <property type="entry name" value="OS07G0183000 PROTEIN-RELATED"/>
    <property type="match status" value="1"/>
</dbReference>
<dbReference type="EMBL" id="JAAMPC010000003">
    <property type="protein sequence ID" value="KAG2320686.1"/>
    <property type="molecule type" value="Genomic_DNA"/>
</dbReference>
<feature type="domain" description="KIB1-4 beta-propeller" evidence="1">
    <location>
        <begin position="68"/>
        <end position="337"/>
    </location>
</feature>
<dbReference type="Pfam" id="PF03478">
    <property type="entry name" value="Beta-prop_KIB1-4"/>
    <property type="match status" value="1"/>
</dbReference>
<name>A0A8X7VZQ6_BRACI</name>
<dbReference type="Proteomes" id="UP000886595">
    <property type="component" value="Unassembled WGS sequence"/>
</dbReference>
<evidence type="ECO:0000313" key="3">
    <source>
        <dbReference type="Proteomes" id="UP000886595"/>
    </source>
</evidence>
<comment type="caution">
    <text evidence="2">The sequence shown here is derived from an EMBL/GenBank/DDBJ whole genome shotgun (WGS) entry which is preliminary data.</text>
</comment>
<reference evidence="2 3" key="1">
    <citation type="submission" date="2020-02" db="EMBL/GenBank/DDBJ databases">
        <authorList>
            <person name="Ma Q."/>
            <person name="Huang Y."/>
            <person name="Song X."/>
            <person name="Pei D."/>
        </authorList>
    </citation>
    <scope>NUCLEOTIDE SEQUENCE [LARGE SCALE GENOMIC DNA]</scope>
    <source>
        <strain evidence="2">Sxm20200214</strain>
        <tissue evidence="2">Leaf</tissue>
    </source>
</reference>
<accession>A0A8X7VZQ6</accession>
<protein>
    <recommendedName>
        <fullName evidence="1">KIB1-4 beta-propeller domain-containing protein</fullName>
    </recommendedName>
</protein>
<proteinExistence type="predicted"/>
<keyword evidence="3" id="KW-1185">Reference proteome</keyword>
<dbReference type="InterPro" id="IPR005174">
    <property type="entry name" value="KIB1-4_b-propeller"/>
</dbReference>